<comment type="caution">
    <text evidence="7">The sequence shown here is derived from an EMBL/GenBank/DDBJ whole genome shotgun (WGS) entry which is preliminary data.</text>
</comment>
<dbReference type="GO" id="GO:0005737">
    <property type="term" value="C:cytoplasm"/>
    <property type="evidence" value="ECO:0007669"/>
    <property type="project" value="UniProtKB-SubCell"/>
</dbReference>
<evidence type="ECO:0000313" key="7">
    <source>
        <dbReference type="EMBL" id="TFK04182.1"/>
    </source>
</evidence>
<protein>
    <recommendedName>
        <fullName evidence="5">Sulfotransferase</fullName>
        <ecNumber evidence="5">2.8.2.-</ecNumber>
    </recommendedName>
</protein>
<dbReference type="Gene3D" id="3.40.50.300">
    <property type="entry name" value="P-loop containing nucleotide triphosphate hydrolases"/>
    <property type="match status" value="1"/>
</dbReference>
<reference evidence="7 8" key="1">
    <citation type="submission" date="2019-04" db="EMBL/GenBank/DDBJ databases">
        <title>Draft genome of the big-headed turtle Platysternon megacephalum.</title>
        <authorList>
            <person name="Gong S."/>
        </authorList>
    </citation>
    <scope>NUCLEOTIDE SEQUENCE [LARGE SCALE GENOMIC DNA]</scope>
    <source>
        <strain evidence="7">DO16091913</strain>
        <tissue evidence="7">Muscle</tissue>
    </source>
</reference>
<dbReference type="InterPro" id="IPR000863">
    <property type="entry name" value="Sulfotransferase_dom"/>
</dbReference>
<dbReference type="GO" id="GO:0008146">
    <property type="term" value="F:sulfotransferase activity"/>
    <property type="evidence" value="ECO:0007669"/>
    <property type="project" value="InterPro"/>
</dbReference>
<dbReference type="Pfam" id="PF00685">
    <property type="entry name" value="Sulfotransfer_1"/>
    <property type="match status" value="1"/>
</dbReference>
<evidence type="ECO:0000256" key="4">
    <source>
        <dbReference type="ARBA" id="ARBA00022679"/>
    </source>
</evidence>
<evidence type="ECO:0000256" key="2">
    <source>
        <dbReference type="ARBA" id="ARBA00005771"/>
    </source>
</evidence>
<dbReference type="Proteomes" id="UP000297703">
    <property type="component" value="Unassembled WGS sequence"/>
</dbReference>
<evidence type="ECO:0000313" key="8">
    <source>
        <dbReference type="Proteomes" id="UP000297703"/>
    </source>
</evidence>
<evidence type="ECO:0000259" key="6">
    <source>
        <dbReference type="Pfam" id="PF00685"/>
    </source>
</evidence>
<dbReference type="FunFam" id="3.40.50.300:FF:000433">
    <property type="entry name" value="Estrogen sulfotransferase"/>
    <property type="match status" value="1"/>
</dbReference>
<dbReference type="SUPFAM" id="SSF52540">
    <property type="entry name" value="P-loop containing nucleoside triphosphate hydrolases"/>
    <property type="match status" value="1"/>
</dbReference>
<evidence type="ECO:0000256" key="3">
    <source>
        <dbReference type="ARBA" id="ARBA00022490"/>
    </source>
</evidence>
<dbReference type="STRING" id="55544.A0A4D9E8Q4"/>
<keyword evidence="8" id="KW-1185">Reference proteome</keyword>
<dbReference type="InterPro" id="IPR027417">
    <property type="entry name" value="P-loop_NTPase"/>
</dbReference>
<dbReference type="AlphaFoldDB" id="A0A4D9E8Q4"/>
<accession>A0A4D9E8Q4</accession>
<name>A0A4D9E8Q4_9SAUR</name>
<reference evidence="7 8" key="2">
    <citation type="submission" date="2019-04" db="EMBL/GenBank/DDBJ databases">
        <title>The genome sequence of big-headed turtle.</title>
        <authorList>
            <person name="Gong S."/>
        </authorList>
    </citation>
    <scope>NUCLEOTIDE SEQUENCE [LARGE SCALE GENOMIC DNA]</scope>
    <source>
        <strain evidence="7">DO16091913</strain>
        <tissue evidence="7">Muscle</tissue>
    </source>
</reference>
<dbReference type="EMBL" id="QXTE01000144">
    <property type="protein sequence ID" value="TFK04182.1"/>
    <property type="molecule type" value="Genomic_DNA"/>
</dbReference>
<dbReference type="OrthoDB" id="205623at2759"/>
<keyword evidence="4 5" id="KW-0808">Transferase</keyword>
<organism evidence="7 8">
    <name type="scientific">Platysternon megacephalum</name>
    <name type="common">big-headed turtle</name>
    <dbReference type="NCBI Taxonomy" id="55544"/>
    <lineage>
        <taxon>Eukaryota</taxon>
        <taxon>Metazoa</taxon>
        <taxon>Chordata</taxon>
        <taxon>Craniata</taxon>
        <taxon>Vertebrata</taxon>
        <taxon>Euteleostomi</taxon>
        <taxon>Archelosauria</taxon>
        <taxon>Testudinata</taxon>
        <taxon>Testudines</taxon>
        <taxon>Cryptodira</taxon>
        <taxon>Durocryptodira</taxon>
        <taxon>Testudinoidea</taxon>
        <taxon>Platysternidae</taxon>
        <taxon>Platysternon</taxon>
    </lineage>
</organism>
<evidence type="ECO:0000256" key="5">
    <source>
        <dbReference type="RuleBase" id="RU361155"/>
    </source>
</evidence>
<sequence>MENNESVLRRKLEMVCGVPLFWSTVEEWAQVESFQARPDDLLISTYPKSGTTWISEIVDMIYNNGDAEKCKRDAIYVRIPFMELIIPGISNGVAQLAKMPSPRLIKTHLPVQLLPDSFWENNCKIIYFARNAKDVAVSYYHFYQMAKMHPEPGTWDEFLEKFVTGEVAFGPWYDHVKGWWEKRKDKPILYLFYEDMKEDPKREIQKVLQFLGKDLKEDVVNKILHHTSFQEMQKNPTANYKMVAKAHMDHSVSPFMRKGIAGDWKNHFTVAQSEAFDSDYKEKMKGSTLQFRTEI</sequence>
<keyword evidence="3" id="KW-0963">Cytoplasm</keyword>
<comment type="similarity">
    <text evidence="2 5">Belongs to the sulfotransferase 1 family.</text>
</comment>
<comment type="subcellular location">
    <subcellularLocation>
        <location evidence="1">Cytoplasm</location>
    </subcellularLocation>
</comment>
<dbReference type="PANTHER" id="PTHR11783">
    <property type="entry name" value="SULFOTRANSFERASE SULT"/>
    <property type="match status" value="1"/>
</dbReference>
<proteinExistence type="inferred from homology"/>
<gene>
    <name evidence="7" type="ORF">DR999_PMT13361</name>
</gene>
<feature type="domain" description="Sulfotransferase" evidence="6">
    <location>
        <begin position="38"/>
        <end position="287"/>
    </location>
</feature>
<evidence type="ECO:0000256" key="1">
    <source>
        <dbReference type="ARBA" id="ARBA00004496"/>
    </source>
</evidence>
<dbReference type="EC" id="2.8.2.-" evidence="5"/>